<accession>A0ABV3K571</accession>
<keyword evidence="1" id="KW-1133">Transmembrane helix</keyword>
<keyword evidence="1" id="KW-0472">Membrane</keyword>
<organism evidence="2 3">
    <name type="scientific">Streptomyces orinoci</name>
    <name type="common">Streptoverticillium orinoci</name>
    <dbReference type="NCBI Taxonomy" id="67339"/>
    <lineage>
        <taxon>Bacteria</taxon>
        <taxon>Bacillati</taxon>
        <taxon>Actinomycetota</taxon>
        <taxon>Actinomycetes</taxon>
        <taxon>Kitasatosporales</taxon>
        <taxon>Streptomycetaceae</taxon>
        <taxon>Streptomyces</taxon>
    </lineage>
</organism>
<protein>
    <recommendedName>
        <fullName evidence="4">Secreted protein</fullName>
    </recommendedName>
</protein>
<keyword evidence="3" id="KW-1185">Reference proteome</keyword>
<dbReference type="Proteomes" id="UP001552594">
    <property type="component" value="Unassembled WGS sequence"/>
</dbReference>
<reference evidence="2 3" key="1">
    <citation type="submission" date="2024-06" db="EMBL/GenBank/DDBJ databases">
        <title>The Natural Products Discovery Center: Release of the First 8490 Sequenced Strains for Exploring Actinobacteria Biosynthetic Diversity.</title>
        <authorList>
            <person name="Kalkreuter E."/>
            <person name="Kautsar S.A."/>
            <person name="Yang D."/>
            <person name="Bader C.D."/>
            <person name="Teijaro C.N."/>
            <person name="Fluegel L."/>
            <person name="Davis C.M."/>
            <person name="Simpson J.R."/>
            <person name="Lauterbach L."/>
            <person name="Steele A.D."/>
            <person name="Gui C."/>
            <person name="Meng S."/>
            <person name="Li G."/>
            <person name="Viehrig K."/>
            <person name="Ye F."/>
            <person name="Su P."/>
            <person name="Kiefer A.F."/>
            <person name="Nichols A."/>
            <person name="Cepeda A.J."/>
            <person name="Yan W."/>
            <person name="Fan B."/>
            <person name="Jiang Y."/>
            <person name="Adhikari A."/>
            <person name="Zheng C.-J."/>
            <person name="Schuster L."/>
            <person name="Cowan T.M."/>
            <person name="Smanski M.J."/>
            <person name="Chevrette M.G."/>
            <person name="De Carvalho L.P.S."/>
            <person name="Shen B."/>
        </authorList>
    </citation>
    <scope>NUCLEOTIDE SEQUENCE [LARGE SCALE GENOMIC DNA]</scope>
    <source>
        <strain evidence="2 3">NPDC052347</strain>
    </source>
</reference>
<gene>
    <name evidence="2" type="ORF">AB0L16_24995</name>
</gene>
<dbReference type="RefSeq" id="WP_164503285.1">
    <property type="nucleotide sequence ID" value="NZ_JBFAUK010000023.1"/>
</dbReference>
<comment type="caution">
    <text evidence="2">The sequence shown here is derived from an EMBL/GenBank/DDBJ whole genome shotgun (WGS) entry which is preliminary data.</text>
</comment>
<proteinExistence type="predicted"/>
<evidence type="ECO:0000313" key="3">
    <source>
        <dbReference type="Proteomes" id="UP001552594"/>
    </source>
</evidence>
<dbReference type="EMBL" id="JBFAUK010000023">
    <property type="protein sequence ID" value="MEV5509654.1"/>
    <property type="molecule type" value="Genomic_DNA"/>
</dbReference>
<evidence type="ECO:0000313" key="2">
    <source>
        <dbReference type="EMBL" id="MEV5509654.1"/>
    </source>
</evidence>
<evidence type="ECO:0008006" key="4">
    <source>
        <dbReference type="Google" id="ProtNLM"/>
    </source>
</evidence>
<name>A0ABV3K571_STRON</name>
<evidence type="ECO:0000256" key="1">
    <source>
        <dbReference type="SAM" id="Phobius"/>
    </source>
</evidence>
<keyword evidence="1" id="KW-0812">Transmembrane</keyword>
<feature type="transmembrane region" description="Helical" evidence="1">
    <location>
        <begin position="6"/>
        <end position="24"/>
    </location>
</feature>
<sequence>MAWWGWLILAVVVLCLVVAALMTIQLRRRSGTVIAVQRRGRRMGKGGA</sequence>